<evidence type="ECO:0000313" key="1">
    <source>
        <dbReference type="EMBL" id="PDP43289.1"/>
    </source>
</evidence>
<evidence type="ECO:0000313" key="2">
    <source>
        <dbReference type="Proteomes" id="UP000219259"/>
    </source>
</evidence>
<organism evidence="1 2">
    <name type="scientific">Tannerella forsythia</name>
    <name type="common">Bacteroides forsythus</name>
    <dbReference type="NCBI Taxonomy" id="28112"/>
    <lineage>
        <taxon>Bacteria</taxon>
        <taxon>Pseudomonadati</taxon>
        <taxon>Bacteroidota</taxon>
        <taxon>Bacteroidia</taxon>
        <taxon>Bacteroidales</taxon>
        <taxon>Tannerellaceae</taxon>
        <taxon>Tannerella</taxon>
    </lineage>
</organism>
<gene>
    <name evidence="1" type="ORF">CLI86_09235</name>
</gene>
<accession>A0A2A6E774</accession>
<dbReference type="RefSeq" id="WP_060831682.1">
    <property type="nucleotide sequence ID" value="NZ_JBHRKL010000068.1"/>
</dbReference>
<sequence length="134" mass="14956">MDFSLIQPDGNLTAVLVFMGKTYNLCQFSTTFEQSTDEKGEPQAEVRGGKLLAVLSQIPDDNLLYWASNQWSRKDGEIAFRNETGTPPLRITFKEAYCIGLTQEINQGVKTSLLISPKSIQINGASTLYNDWTD</sequence>
<protein>
    <submittedName>
        <fullName evidence="1">Type VI secretion system needle protein Hcp</fullName>
    </submittedName>
</protein>
<dbReference type="InterPro" id="IPR041408">
    <property type="entry name" value="Hcp_Tssd"/>
</dbReference>
<dbReference type="GO" id="GO:0033104">
    <property type="term" value="C:type VI protein secretion system complex"/>
    <property type="evidence" value="ECO:0007669"/>
    <property type="project" value="InterPro"/>
</dbReference>
<dbReference type="EMBL" id="NSLJ01000023">
    <property type="protein sequence ID" value="PDP43289.1"/>
    <property type="molecule type" value="Genomic_DNA"/>
</dbReference>
<dbReference type="AlphaFoldDB" id="A0A2A6E774"/>
<dbReference type="Pfam" id="PF17642">
    <property type="entry name" value="TssD"/>
    <property type="match status" value="1"/>
</dbReference>
<reference evidence="1 2" key="1">
    <citation type="submission" date="2017-09" db="EMBL/GenBank/DDBJ databases">
        <title>Phase variable restriction modification systems are present in the genome sequences of periodontal pathogens Prevotella intermedia, Tannerella forsythia and Porphyromonas gingivalis.</title>
        <authorList>
            <person name="Haigh R.D."/>
            <person name="Crawford L."/>
            <person name="Ralph J."/>
            <person name="Wanford J."/>
            <person name="Vartoukian S.R."/>
            <person name="Hijazib K."/>
            <person name="Wade W."/>
            <person name="Oggioni M.R."/>
        </authorList>
    </citation>
    <scope>NUCLEOTIDE SEQUENCE [LARGE SCALE GENOMIC DNA]</scope>
    <source>
        <strain evidence="1 2">WW11663</strain>
    </source>
</reference>
<proteinExistence type="predicted"/>
<dbReference type="Proteomes" id="UP000219259">
    <property type="component" value="Unassembled WGS sequence"/>
</dbReference>
<comment type="caution">
    <text evidence="1">The sequence shown here is derived from an EMBL/GenBank/DDBJ whole genome shotgun (WGS) entry which is preliminary data.</text>
</comment>
<name>A0A2A6E774_TANFO</name>